<dbReference type="AlphaFoldDB" id="A0A328PZG2"/>
<dbReference type="Proteomes" id="UP000248557">
    <property type="component" value="Unassembled WGS sequence"/>
</dbReference>
<dbReference type="EMBL" id="NGJK01000027">
    <property type="protein sequence ID" value="RAP03352.1"/>
    <property type="molecule type" value="Genomic_DNA"/>
</dbReference>
<dbReference type="InterPro" id="IPR036866">
    <property type="entry name" value="RibonucZ/Hydroxyglut_hydro"/>
</dbReference>
<dbReference type="GO" id="GO:0016787">
    <property type="term" value="F:hydrolase activity"/>
    <property type="evidence" value="ECO:0007669"/>
    <property type="project" value="UniProtKB-KW"/>
</dbReference>
<comment type="caution">
    <text evidence="2">The sequence shown here is derived from an EMBL/GenBank/DDBJ whole genome shotgun (WGS) entry which is preliminary data.</text>
</comment>
<organism evidence="2 3">
    <name type="scientific">Methanosphaera stadtmanae</name>
    <dbReference type="NCBI Taxonomy" id="2317"/>
    <lineage>
        <taxon>Archaea</taxon>
        <taxon>Methanobacteriati</taxon>
        <taxon>Methanobacteriota</taxon>
        <taxon>Methanomada group</taxon>
        <taxon>Methanobacteria</taxon>
        <taxon>Methanobacteriales</taxon>
        <taxon>Methanobacteriaceae</taxon>
        <taxon>Methanosphaera</taxon>
    </lineage>
</organism>
<evidence type="ECO:0000313" key="3">
    <source>
        <dbReference type="Proteomes" id="UP000248557"/>
    </source>
</evidence>
<sequence length="259" mass="28904">MKLQFLGTGGGRFATISQKRMTGGFRIDDIDGKNIHVDPGPGALVRTHQYGLNPRKLNLILISHCHTDHYTDAEVLIEAMTQGMTRKAGHVIGSDSVINGHGDLGPSISKYHQSKPKVSVLKPEEEIKHENLKIRGIHTKHGDPTCVGFNINYKGFNINYTSDTEYFPELAEEHKDADVLIGNVIKEGERKIKGHLRTRDFKQLIEEVQPKIAIMTHLGVNLIMNNPFQNTRTITKETGVRTIAATDGLTMNLDQYLES</sequence>
<dbReference type="InterPro" id="IPR050114">
    <property type="entry name" value="UPF0173_UPF0282_UlaG_hydrolase"/>
</dbReference>
<proteinExistence type="predicted"/>
<dbReference type="PANTHER" id="PTHR43546">
    <property type="entry name" value="UPF0173 METAL-DEPENDENT HYDROLASE MJ1163-RELATED"/>
    <property type="match status" value="1"/>
</dbReference>
<dbReference type="SUPFAM" id="SSF56281">
    <property type="entry name" value="Metallo-hydrolase/oxidoreductase"/>
    <property type="match status" value="1"/>
</dbReference>
<keyword evidence="2" id="KW-0378">Hydrolase</keyword>
<dbReference type="RefSeq" id="WP_112149419.1">
    <property type="nucleotide sequence ID" value="NZ_JAXJAF010000061.1"/>
</dbReference>
<evidence type="ECO:0000313" key="2">
    <source>
        <dbReference type="EMBL" id="RAP03352.1"/>
    </source>
</evidence>
<dbReference type="InterPro" id="IPR001279">
    <property type="entry name" value="Metallo-B-lactamas"/>
</dbReference>
<gene>
    <name evidence="2" type="ORF">CA615_02765</name>
</gene>
<reference evidence="2 3" key="1">
    <citation type="submission" date="2017-05" db="EMBL/GenBank/DDBJ databases">
        <title>Host range expansion of the Methanosphaera genus to humans and monogastric animals involves recent and extensive reduction in genome content.</title>
        <authorList>
            <person name="Hoedt E.C."/>
            <person name="Volmer J.G."/>
            <person name="Parks D.H."/>
            <person name="Rosewarne C.P."/>
            <person name="Denman S.E."/>
            <person name="Mcsweeney C.S."/>
            <person name="O Cuiv P."/>
            <person name="Hugenholtz P."/>
            <person name="Tyson G.W."/>
            <person name="Morrison M."/>
        </authorList>
    </citation>
    <scope>NUCLEOTIDE SEQUENCE [LARGE SCALE GENOMIC DNA]</scope>
    <source>
        <strain evidence="2 3">PA5</strain>
    </source>
</reference>
<dbReference type="PANTHER" id="PTHR43546:SF3">
    <property type="entry name" value="UPF0173 METAL-DEPENDENT HYDROLASE MJ1163"/>
    <property type="match status" value="1"/>
</dbReference>
<accession>A0A328PZG2</accession>
<feature type="domain" description="Metallo-beta-lactamase" evidence="1">
    <location>
        <begin position="34"/>
        <end position="217"/>
    </location>
</feature>
<dbReference type="Pfam" id="PF12706">
    <property type="entry name" value="Lactamase_B_2"/>
    <property type="match status" value="1"/>
</dbReference>
<evidence type="ECO:0000259" key="1">
    <source>
        <dbReference type="Pfam" id="PF12706"/>
    </source>
</evidence>
<protein>
    <submittedName>
        <fullName evidence="2">MBL fold metallo-hydrolase</fullName>
    </submittedName>
</protein>
<dbReference type="CDD" id="cd07741">
    <property type="entry name" value="metallo-hydrolase-like_MBL-fold"/>
    <property type="match status" value="1"/>
</dbReference>
<name>A0A328PZG2_9EURY</name>
<dbReference type="Gene3D" id="3.60.15.10">
    <property type="entry name" value="Ribonuclease Z/Hydroxyacylglutathione hydrolase-like"/>
    <property type="match status" value="1"/>
</dbReference>